<dbReference type="EMBL" id="CP116423">
    <property type="protein sequence ID" value="WCE69738.1"/>
    <property type="molecule type" value="Genomic_DNA"/>
</dbReference>
<feature type="transmembrane region" description="Helical" evidence="6">
    <location>
        <begin position="277"/>
        <end position="295"/>
    </location>
</feature>
<feature type="transmembrane region" description="Helical" evidence="6">
    <location>
        <begin position="41"/>
        <end position="64"/>
    </location>
</feature>
<protein>
    <submittedName>
        <fullName evidence="8">DMT family transporter</fullName>
    </submittedName>
</protein>
<comment type="similarity">
    <text evidence="2">Belongs to the drug/metabolite transporter (DMT) superfamily. 10 TMS drug/metabolite exporter (DME) (TC 2.A.7.3) family.</text>
</comment>
<reference evidence="8" key="1">
    <citation type="submission" date="2023-01" db="EMBL/GenBank/DDBJ databases">
        <title>Comparative genomic analysis of cold water coral derived Sulfitobacter faviae: insights into their metabolism and habitat adaptation.</title>
        <authorList>
            <person name="Guo Y."/>
            <person name="Lin S."/>
            <person name="Huang Z."/>
            <person name="Tang K."/>
            <person name="Wang X."/>
        </authorList>
    </citation>
    <scope>NUCLEOTIDE SEQUENCE</scope>
    <source>
        <strain evidence="8">SCSIO W_1865</strain>
    </source>
</reference>
<accession>A0AAX3LN93</accession>
<dbReference type="RefSeq" id="WP_209218225.1">
    <property type="nucleotide sequence ID" value="NZ_CP116423.1"/>
</dbReference>
<feature type="transmembrane region" description="Helical" evidence="6">
    <location>
        <begin position="99"/>
        <end position="116"/>
    </location>
</feature>
<evidence type="ECO:0000256" key="4">
    <source>
        <dbReference type="ARBA" id="ARBA00022989"/>
    </source>
</evidence>
<comment type="subcellular location">
    <subcellularLocation>
        <location evidence="1">Membrane</location>
        <topology evidence="1">Multi-pass membrane protein</topology>
    </subcellularLocation>
</comment>
<evidence type="ECO:0000256" key="2">
    <source>
        <dbReference type="ARBA" id="ARBA00009853"/>
    </source>
</evidence>
<organism evidence="8 9">
    <name type="scientific">Sulfitobacter faviae</name>
    <dbReference type="NCBI Taxonomy" id="1775881"/>
    <lineage>
        <taxon>Bacteria</taxon>
        <taxon>Pseudomonadati</taxon>
        <taxon>Pseudomonadota</taxon>
        <taxon>Alphaproteobacteria</taxon>
        <taxon>Rhodobacterales</taxon>
        <taxon>Roseobacteraceae</taxon>
        <taxon>Sulfitobacter</taxon>
    </lineage>
</organism>
<dbReference type="AlphaFoldDB" id="A0AAX3LN93"/>
<dbReference type="PANTHER" id="PTHR22911">
    <property type="entry name" value="ACYL-MALONYL CONDENSING ENZYME-RELATED"/>
    <property type="match status" value="1"/>
</dbReference>
<dbReference type="PANTHER" id="PTHR22911:SF6">
    <property type="entry name" value="SOLUTE CARRIER FAMILY 35 MEMBER G1"/>
    <property type="match status" value="1"/>
</dbReference>
<dbReference type="InterPro" id="IPR037185">
    <property type="entry name" value="EmrE-like"/>
</dbReference>
<dbReference type="SUPFAM" id="SSF103481">
    <property type="entry name" value="Multidrug resistance efflux transporter EmrE"/>
    <property type="match status" value="2"/>
</dbReference>
<dbReference type="GO" id="GO:0016020">
    <property type="term" value="C:membrane"/>
    <property type="evidence" value="ECO:0007669"/>
    <property type="project" value="UniProtKB-SubCell"/>
</dbReference>
<feature type="domain" description="EamA" evidence="7">
    <location>
        <begin position="11"/>
        <end position="140"/>
    </location>
</feature>
<dbReference type="InterPro" id="IPR000620">
    <property type="entry name" value="EamA_dom"/>
</dbReference>
<evidence type="ECO:0000256" key="5">
    <source>
        <dbReference type="ARBA" id="ARBA00023136"/>
    </source>
</evidence>
<evidence type="ECO:0000259" key="7">
    <source>
        <dbReference type="Pfam" id="PF00892"/>
    </source>
</evidence>
<evidence type="ECO:0000256" key="3">
    <source>
        <dbReference type="ARBA" id="ARBA00022692"/>
    </source>
</evidence>
<feature type="transmembrane region" description="Helical" evidence="6">
    <location>
        <begin position="179"/>
        <end position="202"/>
    </location>
</feature>
<dbReference type="Pfam" id="PF00892">
    <property type="entry name" value="EamA"/>
    <property type="match status" value="1"/>
</dbReference>
<keyword evidence="3 6" id="KW-0812">Transmembrane</keyword>
<sequence>MQDTAVKSGLAALCAVSGMAALGLTDNFVPFITERGSLWQFHFLRGLMAVAILMVLAALGFGILRPRRFWAVAGRSLFQAGAMLIYFGCLAFLPIGVVVAGLFTSPLFVLMISALFQGKRVGPWRWGAVAVGFAGALMVIRPDPSDLDPVAFLPLLAGALYAIGAVATRAWCEGESTMVMTAGFFGMLAVMGGIGVLVLPGAEVAGAEGFVSRTWGPLDGAMWFWIAVQAVGSLIGIGFLVRGYQLGEAGHVAIFEYSLLIFASFWAYILWDQEVPPLAFAGMALIALAGAVIALRSDEPSTLRAPEAVE</sequence>
<evidence type="ECO:0000313" key="8">
    <source>
        <dbReference type="EMBL" id="WCE69738.1"/>
    </source>
</evidence>
<feature type="transmembrane region" description="Helical" evidence="6">
    <location>
        <begin position="152"/>
        <end position="172"/>
    </location>
</feature>
<feature type="transmembrane region" description="Helical" evidence="6">
    <location>
        <begin position="123"/>
        <end position="140"/>
    </location>
</feature>
<feature type="transmembrane region" description="Helical" evidence="6">
    <location>
        <begin position="253"/>
        <end position="271"/>
    </location>
</feature>
<evidence type="ECO:0000256" key="1">
    <source>
        <dbReference type="ARBA" id="ARBA00004141"/>
    </source>
</evidence>
<evidence type="ECO:0000313" key="9">
    <source>
        <dbReference type="Proteomes" id="UP001210770"/>
    </source>
</evidence>
<feature type="transmembrane region" description="Helical" evidence="6">
    <location>
        <begin position="222"/>
        <end position="241"/>
    </location>
</feature>
<evidence type="ECO:0000256" key="6">
    <source>
        <dbReference type="SAM" id="Phobius"/>
    </source>
</evidence>
<gene>
    <name evidence="8" type="ORF">PL336_13160</name>
</gene>
<keyword evidence="4 6" id="KW-1133">Transmembrane helix</keyword>
<dbReference type="Proteomes" id="UP001210770">
    <property type="component" value="Chromosome"/>
</dbReference>
<keyword evidence="5 6" id="KW-0472">Membrane</keyword>
<proteinExistence type="inferred from homology"/>
<name>A0AAX3LN93_9RHOB</name>